<dbReference type="AlphaFoldDB" id="A0A2A8C0H4"/>
<name>A0A2A8C0H4_9BACI</name>
<evidence type="ECO:0000313" key="1">
    <source>
        <dbReference type="EMBL" id="PEM66610.1"/>
    </source>
</evidence>
<sequence>MGGVVDSKGNTIDFYLMEKGQTLQGEKCIKKQVKLINQLFGLTA</sequence>
<accession>A0A2A8C0H4</accession>
<evidence type="ECO:0000313" key="2">
    <source>
        <dbReference type="Proteomes" id="UP000219775"/>
    </source>
</evidence>
<protein>
    <submittedName>
        <fullName evidence="1">Uncharacterized protein</fullName>
    </submittedName>
</protein>
<organism evidence="1 2">
    <name type="scientific">Bacillus pseudomycoides</name>
    <dbReference type="NCBI Taxonomy" id="64104"/>
    <lineage>
        <taxon>Bacteria</taxon>
        <taxon>Bacillati</taxon>
        <taxon>Bacillota</taxon>
        <taxon>Bacilli</taxon>
        <taxon>Bacillales</taxon>
        <taxon>Bacillaceae</taxon>
        <taxon>Bacillus</taxon>
        <taxon>Bacillus cereus group</taxon>
    </lineage>
</organism>
<dbReference type="EMBL" id="NUDP01000088">
    <property type="protein sequence ID" value="PEM66610.1"/>
    <property type="molecule type" value="Genomic_DNA"/>
</dbReference>
<comment type="caution">
    <text evidence="1">The sequence shown here is derived from an EMBL/GenBank/DDBJ whole genome shotgun (WGS) entry which is preliminary data.</text>
</comment>
<proteinExistence type="predicted"/>
<gene>
    <name evidence="1" type="ORF">CN613_22015</name>
</gene>
<reference evidence="1 2" key="1">
    <citation type="submission" date="2017-09" db="EMBL/GenBank/DDBJ databases">
        <title>Large-scale bioinformatics analysis of Bacillus genomes uncovers conserved roles of natural products in bacterial physiology.</title>
        <authorList>
            <consortium name="Agbiome Team Llc"/>
            <person name="Bleich R.M."/>
            <person name="Grubbs K.J."/>
            <person name="Santa Maria K.C."/>
            <person name="Allen S.E."/>
            <person name="Farag S."/>
            <person name="Shank E.A."/>
            <person name="Bowers A."/>
        </authorList>
    </citation>
    <scope>NUCLEOTIDE SEQUENCE [LARGE SCALE GENOMIC DNA]</scope>
    <source>
        <strain evidence="1 2">AFS009893</strain>
    </source>
</reference>
<dbReference type="Proteomes" id="UP000219775">
    <property type="component" value="Unassembled WGS sequence"/>
</dbReference>